<feature type="domain" description="Response regulatory" evidence="8">
    <location>
        <begin position="5"/>
        <end position="118"/>
    </location>
</feature>
<keyword evidence="11" id="KW-1185">Reference proteome</keyword>
<dbReference type="PROSITE" id="PS50110">
    <property type="entry name" value="RESPONSE_REGULATORY"/>
    <property type="match status" value="1"/>
</dbReference>
<dbReference type="Gene3D" id="1.10.10.10">
    <property type="entry name" value="Winged helix-like DNA-binding domain superfamily/Winged helix DNA-binding domain"/>
    <property type="match status" value="1"/>
</dbReference>
<evidence type="ECO:0000259" key="9">
    <source>
        <dbReference type="PROSITE" id="PS51755"/>
    </source>
</evidence>
<dbReference type="SMART" id="SM00448">
    <property type="entry name" value="REC"/>
    <property type="match status" value="1"/>
</dbReference>
<dbReference type="Gene3D" id="3.40.50.2300">
    <property type="match status" value="1"/>
</dbReference>
<feature type="domain" description="OmpR/PhoB-type" evidence="9">
    <location>
        <begin position="132"/>
        <end position="231"/>
    </location>
</feature>
<organism evidence="10 11">
    <name type="scientific">Cytobacillus spartinae</name>
    <dbReference type="NCBI Taxonomy" id="3299023"/>
    <lineage>
        <taxon>Bacteria</taxon>
        <taxon>Bacillati</taxon>
        <taxon>Bacillota</taxon>
        <taxon>Bacilli</taxon>
        <taxon>Bacillales</taxon>
        <taxon>Bacillaceae</taxon>
        <taxon>Cytobacillus</taxon>
    </lineage>
</organism>
<comment type="caution">
    <text evidence="10">The sequence shown here is derived from an EMBL/GenBank/DDBJ whole genome shotgun (WGS) entry which is preliminary data.</text>
</comment>
<dbReference type="InterPro" id="IPR036388">
    <property type="entry name" value="WH-like_DNA-bd_sf"/>
</dbReference>
<evidence type="ECO:0000259" key="8">
    <source>
        <dbReference type="PROSITE" id="PS50110"/>
    </source>
</evidence>
<keyword evidence="1 6" id="KW-0597">Phosphoprotein</keyword>
<dbReference type="EMBL" id="JBIACK010000008">
    <property type="protein sequence ID" value="MFE8702069.1"/>
    <property type="molecule type" value="Genomic_DNA"/>
</dbReference>
<keyword evidence="3" id="KW-0805">Transcription regulation</keyword>
<dbReference type="Proteomes" id="UP001601059">
    <property type="component" value="Unassembled WGS sequence"/>
</dbReference>
<dbReference type="InterPro" id="IPR039420">
    <property type="entry name" value="WalR-like"/>
</dbReference>
<keyword evidence="2" id="KW-0902">Two-component regulatory system</keyword>
<dbReference type="InterPro" id="IPR001789">
    <property type="entry name" value="Sig_transdc_resp-reg_receiver"/>
</dbReference>
<evidence type="ECO:0000256" key="1">
    <source>
        <dbReference type="ARBA" id="ARBA00022553"/>
    </source>
</evidence>
<feature type="modified residue" description="4-aspartylphosphate" evidence="6">
    <location>
        <position position="54"/>
    </location>
</feature>
<dbReference type="Pfam" id="PF00486">
    <property type="entry name" value="Trans_reg_C"/>
    <property type="match status" value="1"/>
</dbReference>
<feature type="DNA-binding region" description="OmpR/PhoB-type" evidence="7">
    <location>
        <begin position="132"/>
        <end position="231"/>
    </location>
</feature>
<name>A0ABW6KEC7_9BACI</name>
<evidence type="ECO:0000256" key="5">
    <source>
        <dbReference type="ARBA" id="ARBA00023163"/>
    </source>
</evidence>
<dbReference type="InterPro" id="IPR001867">
    <property type="entry name" value="OmpR/PhoB-type_DNA-bd"/>
</dbReference>
<dbReference type="InterPro" id="IPR011006">
    <property type="entry name" value="CheY-like_superfamily"/>
</dbReference>
<evidence type="ECO:0000256" key="3">
    <source>
        <dbReference type="ARBA" id="ARBA00023015"/>
    </source>
</evidence>
<dbReference type="PROSITE" id="PS51755">
    <property type="entry name" value="OMPR_PHOB"/>
    <property type="match status" value="1"/>
</dbReference>
<dbReference type="SMART" id="SM00862">
    <property type="entry name" value="Trans_reg_C"/>
    <property type="match status" value="1"/>
</dbReference>
<reference evidence="10 11" key="1">
    <citation type="submission" date="2024-08" db="EMBL/GenBank/DDBJ databases">
        <title>Two novel Cytobacillus novel species.</title>
        <authorList>
            <person name="Liu G."/>
        </authorList>
    </citation>
    <scope>NUCLEOTIDE SEQUENCE [LARGE SCALE GENOMIC DNA]</scope>
    <source>
        <strain evidence="10 11">FJAT-54145</strain>
    </source>
</reference>
<dbReference type="Pfam" id="PF00072">
    <property type="entry name" value="Response_reg"/>
    <property type="match status" value="1"/>
</dbReference>
<evidence type="ECO:0000256" key="7">
    <source>
        <dbReference type="PROSITE-ProRule" id="PRU01091"/>
    </source>
</evidence>
<evidence type="ECO:0000313" key="11">
    <source>
        <dbReference type="Proteomes" id="UP001601059"/>
    </source>
</evidence>
<gene>
    <name evidence="10" type="ORF">ACFYKX_15840</name>
</gene>
<evidence type="ECO:0000313" key="10">
    <source>
        <dbReference type="EMBL" id="MFE8702069.1"/>
    </source>
</evidence>
<accession>A0ABW6KEC7</accession>
<evidence type="ECO:0000256" key="2">
    <source>
        <dbReference type="ARBA" id="ARBA00023012"/>
    </source>
</evidence>
<keyword evidence="4 7" id="KW-0238">DNA-binding</keyword>
<dbReference type="SUPFAM" id="SSF52172">
    <property type="entry name" value="CheY-like"/>
    <property type="match status" value="1"/>
</dbReference>
<dbReference type="PANTHER" id="PTHR48111:SF2">
    <property type="entry name" value="RESPONSE REGULATOR SAER"/>
    <property type="match status" value="1"/>
</dbReference>
<dbReference type="Gene3D" id="6.10.250.690">
    <property type="match status" value="1"/>
</dbReference>
<dbReference type="CDD" id="cd17574">
    <property type="entry name" value="REC_OmpR"/>
    <property type="match status" value="1"/>
</dbReference>
<proteinExistence type="predicted"/>
<dbReference type="PANTHER" id="PTHR48111">
    <property type="entry name" value="REGULATOR OF RPOS"/>
    <property type="match status" value="1"/>
</dbReference>
<keyword evidence="5" id="KW-0804">Transcription</keyword>
<evidence type="ECO:0000256" key="6">
    <source>
        <dbReference type="PROSITE-ProRule" id="PRU00169"/>
    </source>
</evidence>
<dbReference type="RefSeq" id="WP_389362037.1">
    <property type="nucleotide sequence ID" value="NZ_JBIACK010000008.1"/>
</dbReference>
<dbReference type="CDD" id="cd00383">
    <property type="entry name" value="trans_reg_C"/>
    <property type="match status" value="1"/>
</dbReference>
<evidence type="ECO:0000256" key="4">
    <source>
        <dbReference type="ARBA" id="ARBA00023125"/>
    </source>
</evidence>
<protein>
    <submittedName>
        <fullName evidence="10">Response regulator transcription factor</fullName>
    </submittedName>
</protein>
<sequence>MREEKILVVDDEKEIRQLISIYLRNEGYIPVEAVNGEEALTILSNEVISLVILDVMMPGKDGITTCIEIRKTSKIPIIFLSAKGEQMDKISGLTVGADDYVTKPFHPLELIARVKSQLRRYLQFDKSTVEADAVVQIDELLIKVDSHQVFVGEREIKLTPREFQILLLLAKHPGRVYSISNIYESVWGEPSIAADNTVMVHIRKLREKLEENSRQPKYIKTVWGVGYKIDT</sequence>